<protein>
    <submittedName>
        <fullName evidence="2">Predicted nuclease, contains PIN domain, potential toxin-antitoxin system component</fullName>
    </submittedName>
</protein>
<evidence type="ECO:0000259" key="1">
    <source>
        <dbReference type="Pfam" id="PF18480"/>
    </source>
</evidence>
<organism evidence="2 3">
    <name type="scientific">Nocardioides psychrotolerans</name>
    <dbReference type="NCBI Taxonomy" id="1005945"/>
    <lineage>
        <taxon>Bacteria</taxon>
        <taxon>Bacillati</taxon>
        <taxon>Actinomycetota</taxon>
        <taxon>Actinomycetes</taxon>
        <taxon>Propionibacteriales</taxon>
        <taxon>Nocardioidaceae</taxon>
        <taxon>Nocardioides</taxon>
    </lineage>
</organism>
<reference evidence="2 3" key="1">
    <citation type="submission" date="2016-10" db="EMBL/GenBank/DDBJ databases">
        <authorList>
            <person name="de Groot N.N."/>
        </authorList>
    </citation>
    <scope>NUCLEOTIDE SEQUENCE [LARGE SCALE GENOMIC DNA]</scope>
    <source>
        <strain evidence="2 3">CGMCC 1.11156</strain>
    </source>
</reference>
<evidence type="ECO:0000313" key="3">
    <source>
        <dbReference type="Proteomes" id="UP000198649"/>
    </source>
</evidence>
<sequence length="120" mass="13545">MTAFLVDQQLPKALAAYLTEHGHDARHIKDYPGGATMPDPELACLADSEDRFVVTKDDDFRMSHLLRKSPARLLHVTCGNISTRDLFAMFDQHWREFEAAITSYTYLGINRPGVIIHDAS</sequence>
<dbReference type="InterPro" id="IPR041049">
    <property type="entry name" value="DUF5615"/>
</dbReference>
<evidence type="ECO:0000313" key="2">
    <source>
        <dbReference type="EMBL" id="SFH91819.1"/>
    </source>
</evidence>
<dbReference type="RefSeq" id="WP_091110942.1">
    <property type="nucleotide sequence ID" value="NZ_BKAF01000071.1"/>
</dbReference>
<dbReference type="Proteomes" id="UP000198649">
    <property type="component" value="Unassembled WGS sequence"/>
</dbReference>
<accession>A0A1I3DYY0</accession>
<gene>
    <name evidence="2" type="ORF">SAMN05216561_103142</name>
</gene>
<dbReference type="Pfam" id="PF18480">
    <property type="entry name" value="DUF5615"/>
    <property type="match status" value="1"/>
</dbReference>
<name>A0A1I3DYY0_9ACTN</name>
<dbReference type="EMBL" id="FOQG01000003">
    <property type="protein sequence ID" value="SFH91819.1"/>
    <property type="molecule type" value="Genomic_DNA"/>
</dbReference>
<proteinExistence type="predicted"/>
<keyword evidence="3" id="KW-1185">Reference proteome</keyword>
<feature type="domain" description="DUF5615" evidence="1">
    <location>
        <begin position="4"/>
        <end position="103"/>
    </location>
</feature>
<dbReference type="STRING" id="1005945.SAMN05216561_103142"/>
<dbReference type="AlphaFoldDB" id="A0A1I3DYY0"/>
<dbReference type="OrthoDB" id="334367at2"/>